<feature type="compositionally biased region" description="Basic and acidic residues" evidence="1">
    <location>
        <begin position="33"/>
        <end position="42"/>
    </location>
</feature>
<dbReference type="RefSeq" id="WP_187443050.1">
    <property type="nucleotide sequence ID" value="NZ_JBNILK010000003.1"/>
</dbReference>
<dbReference type="Proteomes" id="UP000322997">
    <property type="component" value="Unassembled WGS sequence"/>
</dbReference>
<proteinExistence type="predicted"/>
<accession>A0A5D4RU67</accession>
<protein>
    <recommendedName>
        <fullName evidence="4">Lipoprotein</fullName>
    </recommendedName>
</protein>
<reference evidence="2 3" key="1">
    <citation type="submission" date="2019-08" db="EMBL/GenBank/DDBJ databases">
        <title>Bacillus genomes from the desert of Cuatro Cienegas, Coahuila.</title>
        <authorList>
            <person name="Olmedo-Alvarez G."/>
        </authorList>
    </citation>
    <scope>NUCLEOTIDE SEQUENCE [LARGE SCALE GENOMIC DNA]</scope>
    <source>
        <strain evidence="2 3">CH108_3D</strain>
    </source>
</reference>
<evidence type="ECO:0000256" key="1">
    <source>
        <dbReference type="SAM" id="MobiDB-lite"/>
    </source>
</evidence>
<dbReference type="EMBL" id="VTEQ01000002">
    <property type="protein sequence ID" value="TYS54817.1"/>
    <property type="molecule type" value="Genomic_DNA"/>
</dbReference>
<evidence type="ECO:0008006" key="4">
    <source>
        <dbReference type="Google" id="ProtNLM"/>
    </source>
</evidence>
<feature type="compositionally biased region" description="Polar residues" evidence="1">
    <location>
        <begin position="44"/>
        <end position="61"/>
    </location>
</feature>
<name>A0A5D4RU67_9BACI</name>
<evidence type="ECO:0000313" key="2">
    <source>
        <dbReference type="EMBL" id="TYS54817.1"/>
    </source>
</evidence>
<organism evidence="2 3">
    <name type="scientific">Rossellomorea marisflavi</name>
    <dbReference type="NCBI Taxonomy" id="189381"/>
    <lineage>
        <taxon>Bacteria</taxon>
        <taxon>Bacillati</taxon>
        <taxon>Bacillota</taxon>
        <taxon>Bacilli</taxon>
        <taxon>Bacillales</taxon>
        <taxon>Bacillaceae</taxon>
        <taxon>Rossellomorea</taxon>
    </lineage>
</organism>
<dbReference type="AlphaFoldDB" id="A0A5D4RU67"/>
<dbReference type="PROSITE" id="PS51257">
    <property type="entry name" value="PROKAR_LIPOPROTEIN"/>
    <property type="match status" value="1"/>
</dbReference>
<comment type="caution">
    <text evidence="2">The sequence shown here is derived from an EMBL/GenBank/DDBJ whole genome shotgun (WGS) entry which is preliminary data.</text>
</comment>
<feature type="region of interest" description="Disordered" evidence="1">
    <location>
        <begin position="33"/>
        <end position="61"/>
    </location>
</feature>
<sequence>MKRKGERMKYILMIASALFLLVGCSHKEEIKKESLGETRHAPDTSMSNEATPVSTNENPTTTSEHLISISKDPIDHLTPDSYELTDSSCPKGMIAPSYITDQSIFYVDDQSSEQPRDQIIAFSRSSETCDVLYEATEGINSLVGIDQTLYWTEYDTRRTSDVSWTIHALDLDTGKVQAIHEGESTNENPTPILTTHDQSLNWIQYEVKDDRVISQVINYDANTDKKSTLVTTELNENGSPDGDYILEQKRTGNSLLLHKAISKDGERRLTLERVADDEEHTLLTDEEILSFDGADDRFAYTSDEGLTIVDSGKEETYRFKTTSKRTPSDAAVFVNPHTVAFRDRTENVYLAGLDTRIALSLRRDGFGHTATKPIYFNDTLCFAVLKEESLDESVTFYTYKMK</sequence>
<gene>
    <name evidence="2" type="ORF">FZC83_07665</name>
</gene>
<dbReference type="SUPFAM" id="SSF69304">
    <property type="entry name" value="Tricorn protease N-terminal domain"/>
    <property type="match status" value="1"/>
</dbReference>
<evidence type="ECO:0000313" key="3">
    <source>
        <dbReference type="Proteomes" id="UP000322997"/>
    </source>
</evidence>